<evidence type="ECO:0000313" key="2">
    <source>
        <dbReference type="Proteomes" id="UP000325081"/>
    </source>
</evidence>
<reference evidence="2" key="1">
    <citation type="journal article" date="2019" name="Curr. Biol.">
        <title>Genome Sequence of Striga asiatica Provides Insight into the Evolution of Plant Parasitism.</title>
        <authorList>
            <person name="Yoshida S."/>
            <person name="Kim S."/>
            <person name="Wafula E.K."/>
            <person name="Tanskanen J."/>
            <person name="Kim Y.M."/>
            <person name="Honaas L."/>
            <person name="Yang Z."/>
            <person name="Spallek T."/>
            <person name="Conn C.E."/>
            <person name="Ichihashi Y."/>
            <person name="Cheong K."/>
            <person name="Cui S."/>
            <person name="Der J.P."/>
            <person name="Gundlach H."/>
            <person name="Jiao Y."/>
            <person name="Hori C."/>
            <person name="Ishida J.K."/>
            <person name="Kasahara H."/>
            <person name="Kiba T."/>
            <person name="Kim M.S."/>
            <person name="Koo N."/>
            <person name="Laohavisit A."/>
            <person name="Lee Y.H."/>
            <person name="Lumba S."/>
            <person name="McCourt P."/>
            <person name="Mortimer J.C."/>
            <person name="Mutuku J.M."/>
            <person name="Nomura T."/>
            <person name="Sasaki-Sekimoto Y."/>
            <person name="Seto Y."/>
            <person name="Wang Y."/>
            <person name="Wakatake T."/>
            <person name="Sakakibara H."/>
            <person name="Demura T."/>
            <person name="Yamaguchi S."/>
            <person name="Yoneyama K."/>
            <person name="Manabe R.I."/>
            <person name="Nelson D.C."/>
            <person name="Schulman A.H."/>
            <person name="Timko M.P."/>
            <person name="dePamphilis C.W."/>
            <person name="Choi D."/>
            <person name="Shirasu K."/>
        </authorList>
    </citation>
    <scope>NUCLEOTIDE SEQUENCE [LARGE SCALE GENOMIC DNA]</scope>
    <source>
        <strain evidence="2">cv. UVA1</strain>
    </source>
</reference>
<organism evidence="1 2">
    <name type="scientific">Striga asiatica</name>
    <name type="common">Asiatic witchweed</name>
    <name type="synonym">Buchnera asiatica</name>
    <dbReference type="NCBI Taxonomy" id="4170"/>
    <lineage>
        <taxon>Eukaryota</taxon>
        <taxon>Viridiplantae</taxon>
        <taxon>Streptophyta</taxon>
        <taxon>Embryophyta</taxon>
        <taxon>Tracheophyta</taxon>
        <taxon>Spermatophyta</taxon>
        <taxon>Magnoliopsida</taxon>
        <taxon>eudicotyledons</taxon>
        <taxon>Gunneridae</taxon>
        <taxon>Pentapetalae</taxon>
        <taxon>asterids</taxon>
        <taxon>lamiids</taxon>
        <taxon>Lamiales</taxon>
        <taxon>Orobanchaceae</taxon>
        <taxon>Buchnereae</taxon>
        <taxon>Striga</taxon>
    </lineage>
</organism>
<evidence type="ECO:0000313" key="1">
    <source>
        <dbReference type="EMBL" id="GER35331.1"/>
    </source>
</evidence>
<dbReference type="AlphaFoldDB" id="A0A5A7PRU2"/>
<gene>
    <name evidence="1" type="ORF">STAS_11607</name>
</gene>
<proteinExistence type="predicted"/>
<comment type="caution">
    <text evidence="1">The sequence shown here is derived from an EMBL/GenBank/DDBJ whole genome shotgun (WGS) entry which is preliminary data.</text>
</comment>
<protein>
    <submittedName>
        <fullName evidence="1">Lipoamide dehydrogenase 1</fullName>
    </submittedName>
</protein>
<accession>A0A5A7PRU2</accession>
<dbReference type="EMBL" id="BKCP01004961">
    <property type="protein sequence ID" value="GER35331.1"/>
    <property type="molecule type" value="Genomic_DNA"/>
</dbReference>
<keyword evidence="2" id="KW-1185">Reference proteome</keyword>
<sequence length="159" mass="17928">MFANISKPRPLSCNNGKSNSIARTISEFTCFLNTPLSTKMRASSCLNSSFKELALLSSSSTMNQNIYDQYLGNEKAYLFRAPPPNPSPGTPIAPNTLARQLPDMVGYTVWLRPRGFRRTSIAHITFRIIVNHRRVQFMPREIFQLLHNAMSHGQALVDI</sequence>
<dbReference type="Proteomes" id="UP000325081">
    <property type="component" value="Unassembled WGS sequence"/>
</dbReference>
<name>A0A5A7PRU2_STRAF</name>